<accession>A0A084QSN2</accession>
<dbReference type="Proteomes" id="UP000028524">
    <property type="component" value="Unassembled WGS sequence"/>
</dbReference>
<dbReference type="InParanoid" id="A0A084QSN2"/>
<gene>
    <name evidence="1" type="ORF">S40285_09611</name>
</gene>
<dbReference type="HOGENOM" id="CLU_036419_1_0_1"/>
<proteinExistence type="predicted"/>
<dbReference type="AlphaFoldDB" id="A0A084QSN2"/>
<protein>
    <submittedName>
        <fullName evidence="1">Uncharacterized protein</fullName>
    </submittedName>
</protein>
<evidence type="ECO:0000313" key="1">
    <source>
        <dbReference type="EMBL" id="KFA66967.1"/>
    </source>
</evidence>
<organism evidence="1 2">
    <name type="scientific">Stachybotrys chlorohalonatus (strain IBT 40285)</name>
    <dbReference type="NCBI Taxonomy" id="1283841"/>
    <lineage>
        <taxon>Eukaryota</taxon>
        <taxon>Fungi</taxon>
        <taxon>Dikarya</taxon>
        <taxon>Ascomycota</taxon>
        <taxon>Pezizomycotina</taxon>
        <taxon>Sordariomycetes</taxon>
        <taxon>Hypocreomycetidae</taxon>
        <taxon>Hypocreales</taxon>
        <taxon>Stachybotryaceae</taxon>
        <taxon>Stachybotrys</taxon>
    </lineage>
</organism>
<evidence type="ECO:0000313" key="2">
    <source>
        <dbReference type="Proteomes" id="UP000028524"/>
    </source>
</evidence>
<sequence>MVASHEWPQYLQLRSQFSTIICFQFPKKAYNKAMTALDERRNQSKWVGIFDPTLYIPILDSLSLHLTVADVLILCQVCKGFGSLKVYMLKKVSNINDRLKDFVNNPALLRSKLGQYGALISGIFARSLFDLKPRRALCLDVFISDGADAEHLAEHLEDYEGYNMETEIVRVANANIQDYFAVLLTTTHPAIQTSKQVTYTSSGRIGFKLRVTRTSGAPIHHILTSSYTTACVNVVTWNNAYSMFPLETLVKHRFYPLKSFDDGFGSRLKELAHQGWTTRDIIWPDLENGGCSKVTRLRRVGDSSSLIIPLNTKAVIPPSIPDFVIEYAQFEVLKDDLLRPRRGPFGEPLNYTSPRGSFLRLHTKEMISPSVRHVYTTGSNSWSMYVTERLRRWAWLELFKMGIEGSHWLNSTTFPLNSEVSNFGKPEAWDYADDQIPKWYLEWERQARQ</sequence>
<dbReference type="OMA" id="RRWAWLE"/>
<keyword evidence="2" id="KW-1185">Reference proteome</keyword>
<dbReference type="STRING" id="1283841.A0A084QSN2"/>
<dbReference type="EMBL" id="KL660302">
    <property type="protein sequence ID" value="KFA66967.1"/>
    <property type="molecule type" value="Genomic_DNA"/>
</dbReference>
<reference evidence="1 2" key="1">
    <citation type="journal article" date="2014" name="BMC Genomics">
        <title>Comparative genome sequencing reveals chemotype-specific gene clusters in the toxigenic black mold Stachybotrys.</title>
        <authorList>
            <person name="Semeiks J."/>
            <person name="Borek D."/>
            <person name="Otwinowski Z."/>
            <person name="Grishin N.V."/>
        </authorList>
    </citation>
    <scope>NUCLEOTIDE SEQUENCE [LARGE SCALE GENOMIC DNA]</scope>
    <source>
        <strain evidence="1 2">IBT 40285</strain>
    </source>
</reference>
<name>A0A084QSN2_STAC4</name>
<dbReference type="OrthoDB" id="10025998at2759"/>